<evidence type="ECO:0000256" key="3">
    <source>
        <dbReference type="ARBA" id="ARBA00023163"/>
    </source>
</evidence>
<dbReference type="Gene3D" id="1.10.10.60">
    <property type="entry name" value="Homeodomain-like"/>
    <property type="match status" value="1"/>
</dbReference>
<dbReference type="RefSeq" id="WP_348262983.1">
    <property type="nucleotide sequence ID" value="NZ_CP121196.1"/>
</dbReference>
<organism evidence="6">
    <name type="scientific">Telmatobacter sp. DSM 110680</name>
    <dbReference type="NCBI Taxonomy" id="3036704"/>
    <lineage>
        <taxon>Bacteria</taxon>
        <taxon>Pseudomonadati</taxon>
        <taxon>Acidobacteriota</taxon>
        <taxon>Terriglobia</taxon>
        <taxon>Terriglobales</taxon>
        <taxon>Acidobacteriaceae</taxon>
        <taxon>Telmatobacter</taxon>
    </lineage>
</organism>
<gene>
    <name evidence="6" type="ORF">P8935_00145</name>
</gene>
<evidence type="ECO:0000256" key="1">
    <source>
        <dbReference type="ARBA" id="ARBA00023015"/>
    </source>
</evidence>
<dbReference type="Pfam" id="PF00440">
    <property type="entry name" value="TetR_N"/>
    <property type="match status" value="1"/>
</dbReference>
<dbReference type="InterPro" id="IPR036271">
    <property type="entry name" value="Tet_transcr_reg_TetR-rel_C_sf"/>
</dbReference>
<dbReference type="Gene3D" id="1.10.357.10">
    <property type="entry name" value="Tetracycline Repressor, domain 2"/>
    <property type="match status" value="1"/>
</dbReference>
<protein>
    <submittedName>
        <fullName evidence="6">TetR/AcrR family transcriptional regulator</fullName>
    </submittedName>
</protein>
<keyword evidence="3" id="KW-0804">Transcription</keyword>
<dbReference type="PRINTS" id="PR00455">
    <property type="entry name" value="HTHTETR"/>
</dbReference>
<evidence type="ECO:0000259" key="5">
    <source>
        <dbReference type="PROSITE" id="PS50977"/>
    </source>
</evidence>
<feature type="domain" description="HTH tetR-type" evidence="5">
    <location>
        <begin position="10"/>
        <end position="70"/>
    </location>
</feature>
<dbReference type="GO" id="GO:0000976">
    <property type="term" value="F:transcription cis-regulatory region binding"/>
    <property type="evidence" value="ECO:0007669"/>
    <property type="project" value="TreeGrafter"/>
</dbReference>
<sequence length="196" mass="21891">MTGSSGSARGSTEERILTTAASLFAQFGYNGVSTREIASAAEVNEVTIYRHYPRKRDLYLAVLGAELQRVQLRGELLTRLAEAQNGRTALTCTFELIATTLQQQPQLLRLLQYSALELGDDLDPLMRRHLGELVEVVARYLDPWIQRGELRCSNAKTLVLTLIAIVLSRGPLRRVFLGDAENLNSLFETYSEFCLA</sequence>
<keyword evidence="2 4" id="KW-0238">DNA-binding</keyword>
<dbReference type="InterPro" id="IPR001647">
    <property type="entry name" value="HTH_TetR"/>
</dbReference>
<dbReference type="PANTHER" id="PTHR30055:SF234">
    <property type="entry name" value="HTH-TYPE TRANSCRIPTIONAL REGULATOR BETI"/>
    <property type="match status" value="1"/>
</dbReference>
<dbReference type="EMBL" id="CP121196">
    <property type="protein sequence ID" value="XBH17758.1"/>
    <property type="molecule type" value="Genomic_DNA"/>
</dbReference>
<dbReference type="InterPro" id="IPR050109">
    <property type="entry name" value="HTH-type_TetR-like_transc_reg"/>
</dbReference>
<reference evidence="6" key="1">
    <citation type="submission" date="2023-03" db="EMBL/GenBank/DDBJ databases">
        <title>Edaphobacter sp.</title>
        <authorList>
            <person name="Huber K.J."/>
            <person name="Papendorf J."/>
            <person name="Pilke C."/>
            <person name="Bunk B."/>
            <person name="Sproeer C."/>
            <person name="Pester M."/>
        </authorList>
    </citation>
    <scope>NUCLEOTIDE SEQUENCE</scope>
    <source>
        <strain evidence="6">DSM 110680</strain>
    </source>
</reference>
<dbReference type="AlphaFoldDB" id="A0AAU7DL06"/>
<evidence type="ECO:0000256" key="2">
    <source>
        <dbReference type="ARBA" id="ARBA00023125"/>
    </source>
</evidence>
<dbReference type="PROSITE" id="PS50977">
    <property type="entry name" value="HTH_TETR_2"/>
    <property type="match status" value="1"/>
</dbReference>
<dbReference type="InterPro" id="IPR009057">
    <property type="entry name" value="Homeodomain-like_sf"/>
</dbReference>
<dbReference type="SUPFAM" id="SSF46689">
    <property type="entry name" value="Homeodomain-like"/>
    <property type="match status" value="1"/>
</dbReference>
<name>A0AAU7DL06_9BACT</name>
<feature type="DNA-binding region" description="H-T-H motif" evidence="4">
    <location>
        <begin position="33"/>
        <end position="52"/>
    </location>
</feature>
<keyword evidence="1" id="KW-0805">Transcription regulation</keyword>
<dbReference type="PANTHER" id="PTHR30055">
    <property type="entry name" value="HTH-TYPE TRANSCRIPTIONAL REGULATOR RUTR"/>
    <property type="match status" value="1"/>
</dbReference>
<evidence type="ECO:0000313" key="6">
    <source>
        <dbReference type="EMBL" id="XBH17758.1"/>
    </source>
</evidence>
<evidence type="ECO:0000256" key="4">
    <source>
        <dbReference type="PROSITE-ProRule" id="PRU00335"/>
    </source>
</evidence>
<dbReference type="SUPFAM" id="SSF48498">
    <property type="entry name" value="Tetracyclin repressor-like, C-terminal domain"/>
    <property type="match status" value="1"/>
</dbReference>
<accession>A0AAU7DL06</accession>
<dbReference type="GO" id="GO:0003700">
    <property type="term" value="F:DNA-binding transcription factor activity"/>
    <property type="evidence" value="ECO:0007669"/>
    <property type="project" value="TreeGrafter"/>
</dbReference>
<proteinExistence type="predicted"/>